<protein>
    <submittedName>
        <fullName evidence="2">Alpha/beta hydrolase</fullName>
    </submittedName>
</protein>
<dbReference type="KEGG" id="lack:FLP15_11110"/>
<gene>
    <name evidence="2" type="ORF">FLP15_11110</name>
</gene>
<reference evidence="2 3" key="1">
    <citation type="submission" date="2019-07" db="EMBL/GenBank/DDBJ databases">
        <title>Genome sequencing of KACC 19320.</title>
        <authorList>
            <person name="Heo J."/>
            <person name="Kim S.-J."/>
            <person name="Kim J.-S."/>
            <person name="Hong S.-B."/>
            <person name="Kwon S.-W."/>
        </authorList>
    </citation>
    <scope>NUCLEOTIDE SEQUENCE [LARGE SCALE GENOMIC DNA]</scope>
    <source>
        <strain evidence="2 3">KACC 19320</strain>
    </source>
</reference>
<dbReference type="RefSeq" id="WP_142767169.1">
    <property type="nucleotide sequence ID" value="NZ_CP041356.1"/>
</dbReference>
<dbReference type="EMBL" id="CP041356">
    <property type="protein sequence ID" value="QDK71614.1"/>
    <property type="molecule type" value="Genomic_DNA"/>
</dbReference>
<dbReference type="AlphaFoldDB" id="A0A514ZAK0"/>
<dbReference type="Pfam" id="PF00326">
    <property type="entry name" value="Peptidase_S9"/>
    <property type="match status" value="1"/>
</dbReference>
<dbReference type="Gene3D" id="3.40.50.1820">
    <property type="entry name" value="alpha/beta hydrolase"/>
    <property type="match status" value="1"/>
</dbReference>
<dbReference type="PANTHER" id="PTHR43358">
    <property type="entry name" value="ALPHA/BETA-HYDROLASE"/>
    <property type="match status" value="1"/>
</dbReference>
<dbReference type="OrthoDB" id="9776685at2"/>
<dbReference type="InterPro" id="IPR052920">
    <property type="entry name" value="DNA-binding_regulatory"/>
</dbReference>
<evidence type="ECO:0000313" key="3">
    <source>
        <dbReference type="Proteomes" id="UP000315128"/>
    </source>
</evidence>
<keyword evidence="3" id="KW-1185">Reference proteome</keyword>
<organism evidence="2 3">
    <name type="scientific">Lactococcus protaetiae</name>
    <dbReference type="NCBI Taxonomy" id="2592653"/>
    <lineage>
        <taxon>Bacteria</taxon>
        <taxon>Bacillati</taxon>
        <taxon>Bacillota</taxon>
        <taxon>Bacilli</taxon>
        <taxon>Lactobacillales</taxon>
        <taxon>Streptococcaceae</taxon>
        <taxon>Lactococcus</taxon>
    </lineage>
</organism>
<feature type="domain" description="Peptidase S9 prolyl oligopeptidase catalytic" evidence="1">
    <location>
        <begin position="102"/>
        <end position="298"/>
    </location>
</feature>
<dbReference type="GO" id="GO:0008236">
    <property type="term" value="F:serine-type peptidase activity"/>
    <property type="evidence" value="ECO:0007669"/>
    <property type="project" value="InterPro"/>
</dbReference>
<dbReference type="GO" id="GO:0006508">
    <property type="term" value="P:proteolysis"/>
    <property type="evidence" value="ECO:0007669"/>
    <property type="project" value="InterPro"/>
</dbReference>
<dbReference type="InterPro" id="IPR029058">
    <property type="entry name" value="AB_hydrolase_fold"/>
</dbReference>
<accession>A0A514ZAK0</accession>
<evidence type="ECO:0000313" key="2">
    <source>
        <dbReference type="EMBL" id="QDK71614.1"/>
    </source>
</evidence>
<keyword evidence="2" id="KW-0378">Hydrolase</keyword>
<sequence length="298" mass="34376">MIMLWILLIILLLFLLFSLITFFVVEHKSRRVIASLKPDHHLYQDSEKFLASDLEEWSIRTQDGLKLYAWYLPAEVKTEKTVIVADGYHSIRARFAAYGWLFHQLGYNVLIPAYRASAEAAGHFIGFGWLDRDDYLRWMNQLIEQDSSVKVAMFGVSMGAASAMMVSGESLPEQVKCFIADCGYDNLWNEIAFKAKHDFHLPAFPLVHLLSFWSKIFASYDYKEASAVKQLEKNTRPFLFIHGEKDVFVPTEMVHRNFAATSAQKELLLIENAGHAIAYETAPEIYREKVKDFLKKYL</sequence>
<dbReference type="Proteomes" id="UP000315128">
    <property type="component" value="Chromosome"/>
</dbReference>
<proteinExistence type="predicted"/>
<dbReference type="InterPro" id="IPR001375">
    <property type="entry name" value="Peptidase_S9_cat"/>
</dbReference>
<name>A0A514ZAK0_9LACT</name>
<dbReference type="PANTHER" id="PTHR43358:SF4">
    <property type="entry name" value="ALPHA_BETA HYDROLASE FOLD-1 DOMAIN-CONTAINING PROTEIN"/>
    <property type="match status" value="1"/>
</dbReference>
<evidence type="ECO:0000259" key="1">
    <source>
        <dbReference type="Pfam" id="PF00326"/>
    </source>
</evidence>
<dbReference type="SUPFAM" id="SSF53474">
    <property type="entry name" value="alpha/beta-Hydrolases"/>
    <property type="match status" value="1"/>
</dbReference>